<accession>A0A9C7F7Y3</accession>
<evidence type="ECO:0000313" key="1">
    <source>
        <dbReference type="EMBL" id="BDT62458.1"/>
    </source>
</evidence>
<dbReference type="EMBL" id="LC738875">
    <property type="protein sequence ID" value="BDT62458.1"/>
    <property type="molecule type" value="Genomic_DNA"/>
</dbReference>
<name>A0A9C7F7Y3_9VIRU</name>
<protein>
    <submittedName>
        <fullName evidence="1">Uncharacterized protein</fullName>
    </submittedName>
</protein>
<sequence length="467" mass="50864">MASGKLTSAVTTGVVGRCCFVLSAVEPTLLRDWRLMTFGEDPHLDTKGTRSSECAILGILADLGFYLDPATKFMDLPRQGPARLTVCNVWSSSPSDAFQLVLTKPEALVLASSGLTKDADAMKEIVRSQTILPESSVYNPMLMSDQDQVSLARLYGLSYINWRSSRSVKRGAVKSPPSSRHGSRHDGEYRTIALYPPLSRDMRMGGTLINPQTTSFSMDSCRGATDTLPMFNATLDRLERSAVTSVTVSRFRSVQSSVSRTDSTKRTCAECETAYFAPAFIANTCASPTLEERLLRTDKNPGVADQTCFDVAHTLTHIIDVLVSDGRSDPVVSLYGDGISRPGCRFLWVPPLNSTYAEMCAAALALGSLFGQDPVALSASVLSSRLPVSLYGGVSEGIVHPEETLRQRQYLPSVSIMTLLEDAANFRERINNDISILLQNMTHPAVRALSTTMPVSGLHPTCREIDF</sequence>
<reference evidence="1" key="1">
    <citation type="submission" date="2022-10" db="EMBL/GenBank/DDBJ databases">
        <title>Genome sequences of endogenous nimaviruses in decapod crustaceans.</title>
        <authorList>
            <person name="Kawato S."/>
            <person name="Nozaki R."/>
            <person name="Kondo H."/>
            <person name="Hirono I."/>
        </authorList>
    </citation>
    <scope>NUCLEOTIDE SEQUENCE</scope>
    <source>
        <strain evidence="1">Okinawa2016</strain>
    </source>
</reference>
<organism evidence="1">
    <name type="scientific">Melicertus latisulcatus pemonivirus</name>
    <dbReference type="NCBI Taxonomy" id="2984278"/>
    <lineage>
        <taxon>Viruses</taxon>
        <taxon>Viruses incertae sedis</taxon>
        <taxon>Naldaviricetes</taxon>
        <taxon>Nimaviridae</taxon>
    </lineage>
</organism>
<proteinExistence type="predicted"/>